<dbReference type="OrthoDB" id="5867910at2759"/>
<name>W2T352_NECAM</name>
<organism evidence="2 3">
    <name type="scientific">Necator americanus</name>
    <name type="common">Human hookworm</name>
    <dbReference type="NCBI Taxonomy" id="51031"/>
    <lineage>
        <taxon>Eukaryota</taxon>
        <taxon>Metazoa</taxon>
        <taxon>Ecdysozoa</taxon>
        <taxon>Nematoda</taxon>
        <taxon>Chromadorea</taxon>
        <taxon>Rhabditida</taxon>
        <taxon>Rhabditina</taxon>
        <taxon>Rhabditomorpha</taxon>
        <taxon>Strongyloidea</taxon>
        <taxon>Ancylostomatidae</taxon>
        <taxon>Bunostominae</taxon>
        <taxon>Necator</taxon>
    </lineage>
</organism>
<protein>
    <submittedName>
        <fullName evidence="2">Uncharacterized protein</fullName>
    </submittedName>
</protein>
<evidence type="ECO:0000313" key="2">
    <source>
        <dbReference type="EMBL" id="ETN75402.1"/>
    </source>
</evidence>
<proteinExistence type="predicted"/>
<evidence type="ECO:0000256" key="1">
    <source>
        <dbReference type="SAM" id="MobiDB-lite"/>
    </source>
</evidence>
<reference evidence="3" key="1">
    <citation type="journal article" date="2014" name="Nat. Genet.">
        <title>Genome of the human hookworm Necator americanus.</title>
        <authorList>
            <person name="Tang Y.T."/>
            <person name="Gao X."/>
            <person name="Rosa B.A."/>
            <person name="Abubucker S."/>
            <person name="Hallsworth-Pepin K."/>
            <person name="Martin J."/>
            <person name="Tyagi R."/>
            <person name="Heizer E."/>
            <person name="Zhang X."/>
            <person name="Bhonagiri-Palsikar V."/>
            <person name="Minx P."/>
            <person name="Warren W.C."/>
            <person name="Wang Q."/>
            <person name="Zhan B."/>
            <person name="Hotez P.J."/>
            <person name="Sternberg P.W."/>
            <person name="Dougall A."/>
            <person name="Gaze S.T."/>
            <person name="Mulvenna J."/>
            <person name="Sotillo J."/>
            <person name="Ranganathan S."/>
            <person name="Rabelo E.M."/>
            <person name="Wilson R.K."/>
            <person name="Felgner P.L."/>
            <person name="Bethony J."/>
            <person name="Hawdon J.M."/>
            <person name="Gasser R.B."/>
            <person name="Loukas A."/>
            <person name="Mitreva M."/>
        </authorList>
    </citation>
    <scope>NUCLEOTIDE SEQUENCE [LARGE SCALE GENOMIC DNA]</scope>
</reference>
<dbReference type="AlphaFoldDB" id="W2T352"/>
<evidence type="ECO:0000313" key="3">
    <source>
        <dbReference type="Proteomes" id="UP000053676"/>
    </source>
</evidence>
<sequence>MGVRCKVKRDYLSKHFHLPSSVIPASVSPQRRAGGGAARTATAPDEGVVGECRTFRQMLDAFVRRLEQVLHVHPEKYQHSHSDRNSRSSRHETPNEKDRSSSVEYTL</sequence>
<gene>
    <name evidence="2" type="ORF">NECAME_03784</name>
</gene>
<accession>W2T352</accession>
<dbReference type="KEGG" id="nai:NECAME_03784"/>
<feature type="compositionally biased region" description="Basic and acidic residues" evidence="1">
    <location>
        <begin position="73"/>
        <end position="101"/>
    </location>
</feature>
<feature type="region of interest" description="Disordered" evidence="1">
    <location>
        <begin position="73"/>
        <end position="107"/>
    </location>
</feature>
<keyword evidence="3" id="KW-1185">Reference proteome</keyword>
<dbReference type="Proteomes" id="UP000053676">
    <property type="component" value="Unassembled WGS sequence"/>
</dbReference>
<dbReference type="EMBL" id="KI660300">
    <property type="protein sequence ID" value="ETN75402.1"/>
    <property type="molecule type" value="Genomic_DNA"/>
</dbReference>